<proteinExistence type="predicted"/>
<protein>
    <submittedName>
        <fullName evidence="3">Uncharacterized protein</fullName>
    </submittedName>
</protein>
<feature type="coiled-coil region" evidence="1">
    <location>
        <begin position="533"/>
        <end position="560"/>
    </location>
</feature>
<comment type="caution">
    <text evidence="3">The sequence shown here is derived from an EMBL/GenBank/DDBJ whole genome shotgun (WGS) entry which is preliminary data.</text>
</comment>
<feature type="compositionally biased region" description="Polar residues" evidence="2">
    <location>
        <begin position="1"/>
        <end position="25"/>
    </location>
</feature>
<accession>A0AAD1Y7I8</accession>
<keyword evidence="4" id="KW-1185">Reference proteome</keyword>
<dbReference type="EMBL" id="CAMPGE010028300">
    <property type="protein sequence ID" value="CAI2385840.1"/>
    <property type="molecule type" value="Genomic_DNA"/>
</dbReference>
<reference evidence="3" key="1">
    <citation type="submission" date="2023-07" db="EMBL/GenBank/DDBJ databases">
        <authorList>
            <consortium name="AG Swart"/>
            <person name="Singh M."/>
            <person name="Singh A."/>
            <person name="Seah K."/>
            <person name="Emmerich C."/>
        </authorList>
    </citation>
    <scope>NUCLEOTIDE SEQUENCE</scope>
    <source>
        <strain evidence="3">DP1</strain>
    </source>
</reference>
<gene>
    <name evidence="3" type="ORF">ECRASSUSDP1_LOCUS27427</name>
</gene>
<feature type="region of interest" description="Disordered" evidence="2">
    <location>
        <begin position="1"/>
        <end position="28"/>
    </location>
</feature>
<dbReference type="AlphaFoldDB" id="A0AAD1Y7I8"/>
<name>A0AAD1Y7I8_EUPCR</name>
<sequence length="700" mass="81487">MLVKTNISPTLEKTRSQESTSSTSDADLGEAKKSLSSFCCQEDFIKFHPSSSCFSKSKISKSQVKDFGHFKNGEPEKSSKSCLDTLGKAYEESQSKVLKNPDLEIEDTAYNIDDNESYDYIPNSDHSFIDEASFEAVEQKTEKAEHGSKEQNEDGMKPDVEMECASISEAPTVEHILAPPPSEVQQQVLPKLEIMSSPLISPQKVTLPSPCPKFKDVEMKEEIPEICDEFKNKLKQEPKEEIKNQPKLLLKEELKVQLKEEKREELKAMLRLSINPFKTKVVSVLDEFYEYLDRNNLADCRTTHYLHNQERKETGSDCDEDNSDKHKMQTEGELPIIQNNTFGMKLKDMFERIEGNGKLASISDIARNELKGLNPDKDKEDYYAADDLFINNDEEEEDSDSESSHDECDRKFYKSFRFVPTRKLKKYANKINRRKAARKIIKNEEILEKCNKVEELRKNKACDSTNEMLGSCPSLLILQEIVDKVMVSKNLRFKHWKDNFPNILTFFTKMFEESDKAKIMEYLYLFRDKIKERNKLRSMFEALRKEIKNSSAQVNQLNLKSSTEIFEEILKNQKLQEIFPKIGKAIKESFTICYKITKYKFGEHYRSHHSINTQYVDKNLTYIQNQKLKDLDKNLCTYLLKRFNDIYDLFAKDSIFTYPEDAKSDESAFKKSLMQCLRAYMEKPIGYRIYSHNYDVEKAK</sequence>
<dbReference type="Proteomes" id="UP001295684">
    <property type="component" value="Unassembled WGS sequence"/>
</dbReference>
<organism evidence="3 4">
    <name type="scientific">Euplotes crassus</name>
    <dbReference type="NCBI Taxonomy" id="5936"/>
    <lineage>
        <taxon>Eukaryota</taxon>
        <taxon>Sar</taxon>
        <taxon>Alveolata</taxon>
        <taxon>Ciliophora</taxon>
        <taxon>Intramacronucleata</taxon>
        <taxon>Spirotrichea</taxon>
        <taxon>Hypotrichia</taxon>
        <taxon>Euplotida</taxon>
        <taxon>Euplotidae</taxon>
        <taxon>Moneuplotes</taxon>
    </lineage>
</organism>
<keyword evidence="1" id="KW-0175">Coiled coil</keyword>
<evidence type="ECO:0000313" key="4">
    <source>
        <dbReference type="Proteomes" id="UP001295684"/>
    </source>
</evidence>
<evidence type="ECO:0000313" key="3">
    <source>
        <dbReference type="EMBL" id="CAI2385840.1"/>
    </source>
</evidence>
<evidence type="ECO:0000256" key="2">
    <source>
        <dbReference type="SAM" id="MobiDB-lite"/>
    </source>
</evidence>
<evidence type="ECO:0000256" key="1">
    <source>
        <dbReference type="SAM" id="Coils"/>
    </source>
</evidence>